<dbReference type="GO" id="GO:0015276">
    <property type="term" value="F:ligand-gated monoatomic ion channel activity"/>
    <property type="evidence" value="ECO:0007669"/>
    <property type="project" value="InterPro"/>
</dbReference>
<reference evidence="12" key="1">
    <citation type="journal article" date="2023" name="IScience">
        <title>Live-bearing cockroach genome reveals convergent evolutionary mechanisms linked to viviparity in insects and beyond.</title>
        <authorList>
            <person name="Fouks B."/>
            <person name="Harrison M.C."/>
            <person name="Mikhailova A.A."/>
            <person name="Marchal E."/>
            <person name="English S."/>
            <person name="Carruthers M."/>
            <person name="Jennings E.C."/>
            <person name="Chiamaka E.L."/>
            <person name="Frigard R.A."/>
            <person name="Pippel M."/>
            <person name="Attardo G.M."/>
            <person name="Benoit J.B."/>
            <person name="Bornberg-Bauer E."/>
            <person name="Tobe S.S."/>
        </authorList>
    </citation>
    <scope>NUCLEOTIDE SEQUENCE</scope>
    <source>
        <strain evidence="12">Stay&amp;Tobe</strain>
    </source>
</reference>
<evidence type="ECO:0000256" key="9">
    <source>
        <dbReference type="SAM" id="Phobius"/>
    </source>
</evidence>
<feature type="transmembrane region" description="Helical" evidence="9">
    <location>
        <begin position="390"/>
        <end position="411"/>
    </location>
</feature>
<feature type="transmembrane region" description="Helical" evidence="9">
    <location>
        <begin position="359"/>
        <end position="378"/>
    </location>
</feature>
<evidence type="ECO:0000256" key="6">
    <source>
        <dbReference type="ARBA" id="ARBA00023136"/>
    </source>
</evidence>
<organism evidence="12 13">
    <name type="scientific">Diploptera punctata</name>
    <name type="common">Pacific beetle cockroach</name>
    <dbReference type="NCBI Taxonomy" id="6984"/>
    <lineage>
        <taxon>Eukaryota</taxon>
        <taxon>Metazoa</taxon>
        <taxon>Ecdysozoa</taxon>
        <taxon>Arthropoda</taxon>
        <taxon>Hexapoda</taxon>
        <taxon>Insecta</taxon>
        <taxon>Pterygota</taxon>
        <taxon>Neoptera</taxon>
        <taxon>Polyneoptera</taxon>
        <taxon>Dictyoptera</taxon>
        <taxon>Blattodea</taxon>
        <taxon>Blaberoidea</taxon>
        <taxon>Blaberidae</taxon>
        <taxon>Diplopterinae</taxon>
        <taxon>Diploptera</taxon>
    </lineage>
</organism>
<evidence type="ECO:0000256" key="10">
    <source>
        <dbReference type="SAM" id="SignalP"/>
    </source>
</evidence>
<keyword evidence="4 9" id="KW-0812">Transmembrane</keyword>
<evidence type="ECO:0000313" key="13">
    <source>
        <dbReference type="Proteomes" id="UP001233999"/>
    </source>
</evidence>
<keyword evidence="3" id="KW-1003">Cell membrane</keyword>
<keyword evidence="13" id="KW-1185">Reference proteome</keyword>
<feature type="domain" description="Ionotropic glutamate receptor C-terminal" evidence="11">
    <location>
        <begin position="359"/>
        <end position="567"/>
    </location>
</feature>
<gene>
    <name evidence="12" type="ORF">L9F63_025199</name>
</gene>
<evidence type="ECO:0000256" key="1">
    <source>
        <dbReference type="ARBA" id="ARBA00004651"/>
    </source>
</evidence>
<evidence type="ECO:0000313" key="12">
    <source>
        <dbReference type="EMBL" id="KAJ9577940.1"/>
    </source>
</evidence>
<evidence type="ECO:0000259" key="11">
    <source>
        <dbReference type="Pfam" id="PF00060"/>
    </source>
</evidence>
<dbReference type="PANTHER" id="PTHR42643:SF24">
    <property type="entry name" value="IONOTROPIC RECEPTOR 60A"/>
    <property type="match status" value="1"/>
</dbReference>
<feature type="signal peptide" evidence="10">
    <location>
        <begin position="1"/>
        <end position="19"/>
    </location>
</feature>
<evidence type="ECO:0000256" key="3">
    <source>
        <dbReference type="ARBA" id="ARBA00022475"/>
    </source>
</evidence>
<keyword evidence="10" id="KW-0732">Signal</keyword>
<dbReference type="EMBL" id="JASPKZ010009190">
    <property type="protein sequence ID" value="KAJ9577940.1"/>
    <property type="molecule type" value="Genomic_DNA"/>
</dbReference>
<accession>A0AAD7ZC22</accession>
<dbReference type="AlphaFoldDB" id="A0AAD7ZC22"/>
<comment type="similarity">
    <text evidence="2">Belongs to the glutamate-gated ion channel (TC 1.A.10.1) family.</text>
</comment>
<feature type="chain" id="PRO_5041942980" description="Ionotropic glutamate receptor C-terminal domain-containing protein" evidence="10">
    <location>
        <begin position="20"/>
        <end position="648"/>
    </location>
</feature>
<comment type="subcellular location">
    <subcellularLocation>
        <location evidence="1">Cell membrane</location>
        <topology evidence="1">Multi-pass membrane protein</topology>
    </subcellularLocation>
</comment>
<dbReference type="Pfam" id="PF00060">
    <property type="entry name" value="Lig_chan"/>
    <property type="match status" value="1"/>
</dbReference>
<evidence type="ECO:0000256" key="8">
    <source>
        <dbReference type="ARBA" id="ARBA00023180"/>
    </source>
</evidence>
<feature type="transmembrane region" description="Helical" evidence="9">
    <location>
        <begin position="423"/>
        <end position="447"/>
    </location>
</feature>
<dbReference type="InterPro" id="IPR001320">
    <property type="entry name" value="Iontro_rcpt_C"/>
</dbReference>
<dbReference type="GO" id="GO:0005886">
    <property type="term" value="C:plasma membrane"/>
    <property type="evidence" value="ECO:0007669"/>
    <property type="project" value="UniProtKB-SubCell"/>
</dbReference>
<evidence type="ECO:0000256" key="4">
    <source>
        <dbReference type="ARBA" id="ARBA00022692"/>
    </source>
</evidence>
<dbReference type="InterPro" id="IPR052192">
    <property type="entry name" value="Insect_Ionotropic_Sensory_Rcpt"/>
</dbReference>
<sequence>MKLIICIMLLLLVFHFSHEELQMQEKQQILSCVKSIAEKYFEEGLPVLVSVSNDAFEKEENRNLKNVIQNHIGLPSDTVIKHFSYNMTWPVFVYYPSSQWTKEIIAVNSPNTEVFYYVIILSEVFVNLNKHDNELRHLIDMYLNLNCLYPRAKFVIVLPTIRKGQKFPFIEIMYERLYLLHVFNVVILSVEREYLNCKFKSKCIPRIVIEVYTWLNFKNFCYLLEYEKPTLINRWNHDGNGEFQNDADIFPQKVPSDIRGCCLKADFQGYEDSLTVDLETFLLNATLSSLNFTLFSNDMPDIIYRSKMIHLLTIGSRMFNKKVAEIVPLFPHLSSKSYFYVPCGKQNIRHGNFYKVFDWSVWLVLFVSWIFSGIVIWLTSRSVDNSDESVCYRSISYILYCSLAVFVSYAVPQMPKSTIIRMFFLTLVCFCYATNTVFQSFFTSYLIEPGFNKQISTVTELSHSNITTFTDFFSLINYRNKFDEYNVLNPYYMDISGANYIYSNTSVLNFLSTEYAALLADEFEMKVTLQSYGYNVETCKFHNSDSLMYSFGSFSYNVYYDVLNRRTIQCFETGLFNYLINNYIPANKIDIKHASEIDGKLKSSINVDYFIYEIRHLKLAFILLICGYLLSLIVFIVEIAYFRRNMFN</sequence>
<keyword evidence="8" id="KW-0325">Glycoprotein</keyword>
<reference evidence="12" key="2">
    <citation type="submission" date="2023-05" db="EMBL/GenBank/DDBJ databases">
        <authorList>
            <person name="Fouks B."/>
        </authorList>
    </citation>
    <scope>NUCLEOTIDE SEQUENCE</scope>
    <source>
        <strain evidence="12">Stay&amp;Tobe</strain>
        <tissue evidence="12">Testes</tissue>
    </source>
</reference>
<keyword evidence="7" id="KW-0675">Receptor</keyword>
<protein>
    <recommendedName>
        <fullName evidence="11">Ionotropic glutamate receptor C-terminal domain-containing protein</fullName>
    </recommendedName>
</protein>
<evidence type="ECO:0000256" key="7">
    <source>
        <dbReference type="ARBA" id="ARBA00023170"/>
    </source>
</evidence>
<dbReference type="Proteomes" id="UP001233999">
    <property type="component" value="Unassembled WGS sequence"/>
</dbReference>
<keyword evidence="5 9" id="KW-1133">Transmembrane helix</keyword>
<evidence type="ECO:0000256" key="5">
    <source>
        <dbReference type="ARBA" id="ARBA00022989"/>
    </source>
</evidence>
<keyword evidence="6 9" id="KW-0472">Membrane</keyword>
<proteinExistence type="inferred from homology"/>
<dbReference type="GO" id="GO:0050906">
    <property type="term" value="P:detection of stimulus involved in sensory perception"/>
    <property type="evidence" value="ECO:0007669"/>
    <property type="project" value="UniProtKB-ARBA"/>
</dbReference>
<comment type="caution">
    <text evidence="12">The sequence shown here is derived from an EMBL/GenBank/DDBJ whole genome shotgun (WGS) entry which is preliminary data.</text>
</comment>
<evidence type="ECO:0000256" key="2">
    <source>
        <dbReference type="ARBA" id="ARBA00008685"/>
    </source>
</evidence>
<dbReference type="Gene3D" id="1.10.287.70">
    <property type="match status" value="1"/>
</dbReference>
<feature type="transmembrane region" description="Helical" evidence="9">
    <location>
        <begin position="619"/>
        <end position="642"/>
    </location>
</feature>
<dbReference type="PANTHER" id="PTHR42643">
    <property type="entry name" value="IONOTROPIC RECEPTOR 20A-RELATED"/>
    <property type="match status" value="1"/>
</dbReference>
<name>A0AAD7ZC22_DIPPU</name>